<dbReference type="InterPro" id="IPR007351">
    <property type="entry name" value="YjbR"/>
</dbReference>
<dbReference type="Pfam" id="PF04237">
    <property type="entry name" value="YjbR"/>
    <property type="match status" value="1"/>
</dbReference>
<protein>
    <submittedName>
        <fullName evidence="1">MmcQ/YjbR family DNA-binding protein</fullName>
    </submittedName>
</protein>
<dbReference type="InterPro" id="IPR038056">
    <property type="entry name" value="YjbR-like_sf"/>
</dbReference>
<dbReference type="RefSeq" id="WP_205279223.1">
    <property type="nucleotide sequence ID" value="NZ_JAFFPU010000030.1"/>
</dbReference>
<dbReference type="InterPro" id="IPR058532">
    <property type="entry name" value="YjbR/MT2646/Rv2570-like"/>
</dbReference>
<reference evidence="1 2" key="1">
    <citation type="submission" date="2021-02" db="EMBL/GenBank/DDBJ databases">
        <title>Leptospira ainlahdjerensis sp. nov., Leptospira ainazelensis sp. nov., Leptospira abararensis sp. nov. and Leptospira chreensis sp. nov., four new species isolated from water sources in Algeria.</title>
        <authorList>
            <person name="Amara Korba A."/>
            <person name="Kainiu M."/>
            <person name="Vincent A.T."/>
            <person name="Mariet J.-F."/>
            <person name="Veyrier F.J."/>
            <person name="Goarant C."/>
            <person name="Picardeau M."/>
        </authorList>
    </citation>
    <scope>NUCLEOTIDE SEQUENCE [LARGE SCALE GENOMIC DNA]</scope>
    <source>
        <strain evidence="1 2">201903070</strain>
    </source>
</reference>
<evidence type="ECO:0000313" key="2">
    <source>
        <dbReference type="Proteomes" id="UP000724686"/>
    </source>
</evidence>
<evidence type="ECO:0000313" key="1">
    <source>
        <dbReference type="EMBL" id="MBM9577079.1"/>
    </source>
</evidence>
<proteinExistence type="predicted"/>
<dbReference type="EMBL" id="JAFFPU010000030">
    <property type="protein sequence ID" value="MBM9577079.1"/>
    <property type="molecule type" value="Genomic_DNA"/>
</dbReference>
<dbReference type="PANTHER" id="PTHR35145">
    <property type="entry name" value="CYTOPLASMIC PROTEIN-RELATED"/>
    <property type="match status" value="1"/>
</dbReference>
<comment type="caution">
    <text evidence="1">The sequence shown here is derived from an EMBL/GenBank/DDBJ whole genome shotgun (WGS) entry which is preliminary data.</text>
</comment>
<keyword evidence="2" id="KW-1185">Reference proteome</keyword>
<sequence>MIRIVANDPRFEPIRKFALSLPFATEDIKWEKDLVFSVHKKMFCVLMTEEPFTVSFKCNPEDAEILSRKKGVAPAPYLARYDWVQCESLSTLTLKELETRINNSYQLIWDKLPLKLRKKS</sequence>
<dbReference type="SUPFAM" id="SSF142906">
    <property type="entry name" value="YjbR-like"/>
    <property type="match status" value="1"/>
</dbReference>
<name>A0ABS2U9N5_9LEPT</name>
<gene>
    <name evidence="1" type="ORF">JWG45_07915</name>
</gene>
<dbReference type="Gene3D" id="3.90.1150.30">
    <property type="match status" value="1"/>
</dbReference>
<keyword evidence="1" id="KW-0238">DNA-binding</keyword>
<dbReference type="PANTHER" id="PTHR35145:SF1">
    <property type="entry name" value="CYTOPLASMIC PROTEIN"/>
    <property type="match status" value="1"/>
</dbReference>
<dbReference type="Proteomes" id="UP000724686">
    <property type="component" value="Unassembled WGS sequence"/>
</dbReference>
<accession>A0ABS2U9N5</accession>
<organism evidence="1 2">
    <name type="scientific">Leptospira ainlahdjerensis</name>
    <dbReference type="NCBI Taxonomy" id="2810033"/>
    <lineage>
        <taxon>Bacteria</taxon>
        <taxon>Pseudomonadati</taxon>
        <taxon>Spirochaetota</taxon>
        <taxon>Spirochaetia</taxon>
        <taxon>Leptospirales</taxon>
        <taxon>Leptospiraceae</taxon>
        <taxon>Leptospira</taxon>
    </lineage>
</organism>
<dbReference type="GO" id="GO:0003677">
    <property type="term" value="F:DNA binding"/>
    <property type="evidence" value="ECO:0007669"/>
    <property type="project" value="UniProtKB-KW"/>
</dbReference>